<sequence length="92" mass="11660">MRRVSGIDLHNYAKMIEDPRWRSYCLRYLDFGETCADKCIRWFRKQRDEDRREEEEKARRHQADNRQYYTYDYYQQSQPKERDSSYDSKKWN</sequence>
<dbReference type="AlphaFoldDB" id="A0A196SID8"/>
<name>A0A196SID8_BLAHN</name>
<evidence type="ECO:0000256" key="1">
    <source>
        <dbReference type="SAM" id="MobiDB-lite"/>
    </source>
</evidence>
<comment type="caution">
    <text evidence="2">The sequence shown here is derived from an EMBL/GenBank/DDBJ whole genome shotgun (WGS) entry which is preliminary data.</text>
</comment>
<organism evidence="2 3">
    <name type="scientific">Blastocystis sp. subtype 1 (strain ATCC 50177 / NandII)</name>
    <dbReference type="NCBI Taxonomy" id="478820"/>
    <lineage>
        <taxon>Eukaryota</taxon>
        <taxon>Sar</taxon>
        <taxon>Stramenopiles</taxon>
        <taxon>Bigyra</taxon>
        <taxon>Opalozoa</taxon>
        <taxon>Opalinata</taxon>
        <taxon>Blastocystidae</taxon>
        <taxon>Blastocystis</taxon>
    </lineage>
</organism>
<gene>
    <name evidence="2" type="ORF">AV274_1465</name>
</gene>
<feature type="region of interest" description="Disordered" evidence="1">
    <location>
        <begin position="47"/>
        <end position="92"/>
    </location>
</feature>
<dbReference type="Proteomes" id="UP000078348">
    <property type="component" value="Unassembled WGS sequence"/>
</dbReference>
<reference evidence="2 3" key="1">
    <citation type="submission" date="2016-05" db="EMBL/GenBank/DDBJ databases">
        <title>Nuclear genome of Blastocystis sp. subtype 1 NandII.</title>
        <authorList>
            <person name="Gentekaki E."/>
            <person name="Curtis B."/>
            <person name="Stairs C."/>
            <person name="Eme L."/>
            <person name="Herman E."/>
            <person name="Klimes V."/>
            <person name="Arias M.C."/>
            <person name="Elias M."/>
            <person name="Hilliou F."/>
            <person name="Klute M."/>
            <person name="Malik S.-B."/>
            <person name="Pightling A."/>
            <person name="Rachubinski R."/>
            <person name="Salas D."/>
            <person name="Schlacht A."/>
            <person name="Suga H."/>
            <person name="Archibald J."/>
            <person name="Ball S.G."/>
            <person name="Clark G."/>
            <person name="Dacks J."/>
            <person name="Van Der Giezen M."/>
            <person name="Tsaousis A."/>
            <person name="Roger A."/>
        </authorList>
    </citation>
    <scope>NUCLEOTIDE SEQUENCE [LARGE SCALE GENOMIC DNA]</scope>
    <source>
        <strain evidence="3">ATCC 50177 / NandII</strain>
    </source>
</reference>
<feature type="compositionally biased region" description="Basic and acidic residues" evidence="1">
    <location>
        <begin position="47"/>
        <end position="64"/>
    </location>
</feature>
<evidence type="ECO:0000313" key="3">
    <source>
        <dbReference type="Proteomes" id="UP000078348"/>
    </source>
</evidence>
<feature type="compositionally biased region" description="Basic and acidic residues" evidence="1">
    <location>
        <begin position="79"/>
        <end position="92"/>
    </location>
</feature>
<protein>
    <submittedName>
        <fullName evidence="2">Uncharacterized protein</fullName>
    </submittedName>
</protein>
<keyword evidence="3" id="KW-1185">Reference proteome</keyword>
<dbReference type="EMBL" id="LXWW01000059">
    <property type="protein sequence ID" value="OAO16800.1"/>
    <property type="molecule type" value="Genomic_DNA"/>
</dbReference>
<evidence type="ECO:0000313" key="2">
    <source>
        <dbReference type="EMBL" id="OAO16800.1"/>
    </source>
</evidence>
<proteinExistence type="predicted"/>
<feature type="compositionally biased region" description="Low complexity" evidence="1">
    <location>
        <begin position="67"/>
        <end position="78"/>
    </location>
</feature>
<accession>A0A196SID8</accession>